<keyword evidence="2" id="KW-1185">Reference proteome</keyword>
<protein>
    <recommendedName>
        <fullName evidence="3">PhoU domain-containing protein</fullName>
    </recommendedName>
</protein>
<proteinExistence type="predicted"/>
<gene>
    <name evidence="1" type="ordered locus">Desaci_2649</name>
</gene>
<dbReference type="STRING" id="646529.Desaci_2649"/>
<dbReference type="KEGG" id="dai:Desaci_2649"/>
<dbReference type="Proteomes" id="UP000002892">
    <property type="component" value="Chromosome"/>
</dbReference>
<evidence type="ECO:0000313" key="1">
    <source>
        <dbReference type="EMBL" id="AFM41582.1"/>
    </source>
</evidence>
<reference evidence="1 2" key="1">
    <citation type="journal article" date="2012" name="J. Bacteriol.">
        <title>Complete genome sequences of Desulfosporosinus orientis DSM765T, Desulfosporosinus youngiae DSM17734T, Desulfosporosinus meridiei DSM13257T, and Desulfosporosinus acidiphilus DSM22704T.</title>
        <authorList>
            <person name="Pester M."/>
            <person name="Brambilla E."/>
            <person name="Alazard D."/>
            <person name="Rattei T."/>
            <person name="Weinmaier T."/>
            <person name="Han J."/>
            <person name="Lucas S."/>
            <person name="Lapidus A."/>
            <person name="Cheng J.F."/>
            <person name="Goodwin L."/>
            <person name="Pitluck S."/>
            <person name="Peters L."/>
            <person name="Ovchinnikova G."/>
            <person name="Teshima H."/>
            <person name="Detter J.C."/>
            <person name="Han C.S."/>
            <person name="Tapia R."/>
            <person name="Land M.L."/>
            <person name="Hauser L."/>
            <person name="Kyrpides N.C."/>
            <person name="Ivanova N.N."/>
            <person name="Pagani I."/>
            <person name="Huntmann M."/>
            <person name="Wei C.L."/>
            <person name="Davenport K.W."/>
            <person name="Daligault H."/>
            <person name="Chain P.S."/>
            <person name="Chen A."/>
            <person name="Mavromatis K."/>
            <person name="Markowitz V."/>
            <person name="Szeto E."/>
            <person name="Mikhailova N."/>
            <person name="Pati A."/>
            <person name="Wagner M."/>
            <person name="Woyke T."/>
            <person name="Ollivier B."/>
            <person name="Klenk H.P."/>
            <person name="Spring S."/>
            <person name="Loy A."/>
        </authorList>
    </citation>
    <scope>NUCLEOTIDE SEQUENCE [LARGE SCALE GENOMIC DNA]</scope>
    <source>
        <strain evidence="2">DSM 22704 / JCM 16185 / SJ4</strain>
    </source>
</reference>
<evidence type="ECO:0008006" key="3">
    <source>
        <dbReference type="Google" id="ProtNLM"/>
    </source>
</evidence>
<evidence type="ECO:0000313" key="2">
    <source>
        <dbReference type="Proteomes" id="UP000002892"/>
    </source>
</evidence>
<name>I4D708_DESAJ</name>
<sequence>MGYNVADIIEKALKIAVRRRAIYESIGQHKSDILYVKIFSNVLIKQMDKTVKYYESLLNEIRKVTFEEIDFSTYDKMSSLISNFNMRLNEINITSGREFLEFSLSLERAVYSLLVDIQGRFVKNTDDVHTRTYEILSDIILSKAKQIEMIERML</sequence>
<accession>I4D708</accession>
<dbReference type="EMBL" id="CP003639">
    <property type="protein sequence ID" value="AFM41582.1"/>
    <property type="molecule type" value="Genomic_DNA"/>
</dbReference>
<dbReference type="OrthoDB" id="1935723at2"/>
<dbReference type="HOGENOM" id="CLU_139640_0_0_9"/>
<dbReference type="AlphaFoldDB" id="I4D708"/>
<dbReference type="RefSeq" id="WP_014827579.1">
    <property type="nucleotide sequence ID" value="NC_018068.1"/>
</dbReference>
<organism evidence="1 2">
    <name type="scientific">Desulfosporosinus acidiphilus (strain DSM 22704 / JCM 16185 / SJ4)</name>
    <dbReference type="NCBI Taxonomy" id="646529"/>
    <lineage>
        <taxon>Bacteria</taxon>
        <taxon>Bacillati</taxon>
        <taxon>Bacillota</taxon>
        <taxon>Clostridia</taxon>
        <taxon>Eubacteriales</taxon>
        <taxon>Desulfitobacteriaceae</taxon>
        <taxon>Desulfosporosinus</taxon>
    </lineage>
</organism>
<dbReference type="eggNOG" id="ENOG5032W77">
    <property type="taxonomic scope" value="Bacteria"/>
</dbReference>